<keyword evidence="2 4" id="KW-0547">Nucleotide-binding</keyword>
<dbReference type="GO" id="GO:0016887">
    <property type="term" value="F:ATP hydrolysis activity"/>
    <property type="evidence" value="ECO:0007669"/>
    <property type="project" value="InterPro"/>
</dbReference>
<dbReference type="Pfam" id="PF00004">
    <property type="entry name" value="AAA"/>
    <property type="match status" value="1"/>
</dbReference>
<protein>
    <submittedName>
        <fullName evidence="6">p-loop containing nucleoside triphosphate hydrolase protein</fullName>
    </submittedName>
</protein>
<keyword evidence="7" id="KW-1185">Reference proteome</keyword>
<dbReference type="GO" id="GO:0003723">
    <property type="term" value="F:RNA binding"/>
    <property type="evidence" value="ECO:0007669"/>
    <property type="project" value="TreeGrafter"/>
</dbReference>
<dbReference type="PANTHER" id="PTHR23077:SF171">
    <property type="entry name" value="NUCLEAR VALOSIN-CONTAINING PROTEIN-LIKE"/>
    <property type="match status" value="1"/>
</dbReference>
<dbReference type="GO" id="GO:0005634">
    <property type="term" value="C:nucleus"/>
    <property type="evidence" value="ECO:0007669"/>
    <property type="project" value="TreeGrafter"/>
</dbReference>
<evidence type="ECO:0000256" key="3">
    <source>
        <dbReference type="ARBA" id="ARBA00022840"/>
    </source>
</evidence>
<reference evidence="6 7" key="1">
    <citation type="submission" date="2016-07" db="EMBL/GenBank/DDBJ databases">
        <title>Pervasive Adenine N6-methylation of Active Genes in Fungi.</title>
        <authorList>
            <consortium name="DOE Joint Genome Institute"/>
            <person name="Mondo S.J."/>
            <person name="Dannebaum R.O."/>
            <person name="Kuo R.C."/>
            <person name="Labutti K."/>
            <person name="Haridas S."/>
            <person name="Kuo A."/>
            <person name="Salamov A."/>
            <person name="Ahrendt S.R."/>
            <person name="Lipzen A."/>
            <person name="Sullivan W."/>
            <person name="Andreopoulos W.B."/>
            <person name="Clum A."/>
            <person name="Lindquist E."/>
            <person name="Daum C."/>
            <person name="Ramamoorthy G.K."/>
            <person name="Gryganskyi A."/>
            <person name="Culley D."/>
            <person name="Magnuson J.K."/>
            <person name="James T.Y."/>
            <person name="O'Malley M.A."/>
            <person name="Stajich J.E."/>
            <person name="Spatafora J.W."/>
            <person name="Visel A."/>
            <person name="Grigoriev I.V."/>
        </authorList>
    </citation>
    <scope>NUCLEOTIDE SEQUENCE [LARGE SCALE GENOMIC DNA]</scope>
    <source>
        <strain evidence="6 7">PL171</strain>
    </source>
</reference>
<dbReference type="PANTHER" id="PTHR23077">
    <property type="entry name" value="AAA-FAMILY ATPASE"/>
    <property type="match status" value="1"/>
</dbReference>
<gene>
    <name evidence="6" type="ORF">BCR44DRAFT_108621</name>
</gene>
<dbReference type="Proteomes" id="UP000193411">
    <property type="component" value="Unassembled WGS sequence"/>
</dbReference>
<proteinExistence type="inferred from homology"/>
<dbReference type="Gene3D" id="1.10.8.60">
    <property type="match status" value="1"/>
</dbReference>
<dbReference type="AlphaFoldDB" id="A0A1Y2H8W6"/>
<name>A0A1Y2H8W6_9FUNG</name>
<dbReference type="GO" id="GO:0005524">
    <property type="term" value="F:ATP binding"/>
    <property type="evidence" value="ECO:0007669"/>
    <property type="project" value="UniProtKB-KW"/>
</dbReference>
<dbReference type="InterPro" id="IPR003960">
    <property type="entry name" value="ATPase_AAA_CS"/>
</dbReference>
<dbReference type="EMBL" id="MCFL01000069">
    <property type="protein sequence ID" value="ORZ31016.1"/>
    <property type="molecule type" value="Genomic_DNA"/>
</dbReference>
<dbReference type="Gene3D" id="3.40.50.300">
    <property type="entry name" value="P-loop containing nucleotide triphosphate hydrolases"/>
    <property type="match status" value="1"/>
</dbReference>
<evidence type="ECO:0000256" key="2">
    <source>
        <dbReference type="ARBA" id="ARBA00022741"/>
    </source>
</evidence>
<keyword evidence="3 4" id="KW-0067">ATP-binding</keyword>
<evidence type="ECO:0000313" key="6">
    <source>
        <dbReference type="EMBL" id="ORZ31016.1"/>
    </source>
</evidence>
<dbReference type="InterPro" id="IPR027417">
    <property type="entry name" value="P-loop_NTPase"/>
</dbReference>
<feature type="non-terminal residue" evidence="6">
    <location>
        <position position="1"/>
    </location>
</feature>
<dbReference type="GO" id="GO:1990275">
    <property type="term" value="F:preribosome binding"/>
    <property type="evidence" value="ECO:0007669"/>
    <property type="project" value="TreeGrafter"/>
</dbReference>
<evidence type="ECO:0000259" key="5">
    <source>
        <dbReference type="SMART" id="SM00382"/>
    </source>
</evidence>
<organism evidence="6 7">
    <name type="scientific">Catenaria anguillulae PL171</name>
    <dbReference type="NCBI Taxonomy" id="765915"/>
    <lineage>
        <taxon>Eukaryota</taxon>
        <taxon>Fungi</taxon>
        <taxon>Fungi incertae sedis</taxon>
        <taxon>Blastocladiomycota</taxon>
        <taxon>Blastocladiomycetes</taxon>
        <taxon>Blastocladiales</taxon>
        <taxon>Catenariaceae</taxon>
        <taxon>Catenaria</taxon>
    </lineage>
</organism>
<dbReference type="SMART" id="SM00382">
    <property type="entry name" value="AAA"/>
    <property type="match status" value="1"/>
</dbReference>
<evidence type="ECO:0000313" key="7">
    <source>
        <dbReference type="Proteomes" id="UP000193411"/>
    </source>
</evidence>
<feature type="non-terminal residue" evidence="6">
    <location>
        <position position="203"/>
    </location>
</feature>
<keyword evidence="6" id="KW-0378">Hydrolase</keyword>
<dbReference type="PROSITE" id="PS00674">
    <property type="entry name" value="AAA"/>
    <property type="match status" value="1"/>
</dbReference>
<dbReference type="STRING" id="765915.A0A1Y2H8W6"/>
<dbReference type="InterPro" id="IPR003959">
    <property type="entry name" value="ATPase_AAA_core"/>
</dbReference>
<dbReference type="SUPFAM" id="SSF52540">
    <property type="entry name" value="P-loop containing nucleoside triphosphate hydrolases"/>
    <property type="match status" value="1"/>
</dbReference>
<accession>A0A1Y2H8W6</accession>
<dbReference type="InterPro" id="IPR050168">
    <property type="entry name" value="AAA_ATPase_domain"/>
</dbReference>
<evidence type="ECO:0000256" key="4">
    <source>
        <dbReference type="RuleBase" id="RU003651"/>
    </source>
</evidence>
<comment type="similarity">
    <text evidence="1 4">Belongs to the AAA ATPase family.</text>
</comment>
<evidence type="ECO:0000256" key="1">
    <source>
        <dbReference type="ARBA" id="ARBA00006914"/>
    </source>
</evidence>
<comment type="caution">
    <text evidence="6">The sequence shown here is derived from an EMBL/GenBank/DDBJ whole genome shotgun (WGS) entry which is preliminary data.</text>
</comment>
<dbReference type="OrthoDB" id="27435at2759"/>
<sequence length="203" mass="21094">NTGNELARGMLIHGPPGVGKSLVAMGVVHRLGFTCVPLDASRVLSKVVGASEAAIARAFAAARAAAPCVLLLDQVETLAGHRGAASMGQEGTGDRIVTCLLTELDGILAKGNAGGGVFVIAMSSNIAQIDSALLRPGRLDVHIHLAQPNTLEQAKQLVDGFASRHPHALSQHELDKHVAKRCVGMTGAQVKGVWERAAVRAIR</sequence>
<dbReference type="InterPro" id="IPR003593">
    <property type="entry name" value="AAA+_ATPase"/>
</dbReference>
<dbReference type="GO" id="GO:0042254">
    <property type="term" value="P:ribosome biogenesis"/>
    <property type="evidence" value="ECO:0007669"/>
    <property type="project" value="TreeGrafter"/>
</dbReference>
<feature type="domain" description="AAA+ ATPase" evidence="5">
    <location>
        <begin position="6"/>
        <end position="149"/>
    </location>
</feature>